<evidence type="ECO:0000313" key="2">
    <source>
        <dbReference type="Proteomes" id="UP001244443"/>
    </source>
</evidence>
<dbReference type="AlphaFoldDB" id="A0AA49GG80"/>
<sequence length="248" mass="28611">MKIFLSISLLTILTLQTNGQSNTDFLNRALNFIEVDISDDRFDRLAIGGLGRQLDNFEEHDFFGLTSADSTFIRLIWERGWEKDILINIYGSKNNFVLVIKTEENNTRTIEHFNIAELTNKETRLLKRYLTYGDFNPEIEAIISKSVIADSVKYHYSRATTNLSENIVAELIEQLNKSNFYGHDQIDFSSVAADGWNWSLEVVQPGKEFYIVMSDSYSDHPNDNDFSKVCLRIINLATELDLIEKTDW</sequence>
<dbReference type="RefSeq" id="WP_308358168.1">
    <property type="nucleotide sequence ID" value="NZ_CP129970.2"/>
</dbReference>
<accession>A0AA49GG80</accession>
<evidence type="ECO:0000313" key="1">
    <source>
        <dbReference type="EMBL" id="WKK86361.2"/>
    </source>
</evidence>
<protein>
    <submittedName>
        <fullName evidence="1">Uncharacterized protein</fullName>
    </submittedName>
</protein>
<dbReference type="Proteomes" id="UP001244443">
    <property type="component" value="Chromosome"/>
</dbReference>
<proteinExistence type="predicted"/>
<keyword evidence="2" id="KW-1185">Reference proteome</keyword>
<name>A0AA49GG80_9BACT</name>
<organism evidence="1 2">
    <name type="scientific">Marivirga arenosa</name>
    <dbReference type="NCBI Taxonomy" id="3059076"/>
    <lineage>
        <taxon>Bacteria</taxon>
        <taxon>Pseudomonadati</taxon>
        <taxon>Bacteroidota</taxon>
        <taxon>Cytophagia</taxon>
        <taxon>Cytophagales</taxon>
        <taxon>Marivirgaceae</taxon>
        <taxon>Marivirga</taxon>
    </lineage>
</organism>
<dbReference type="EMBL" id="CP129970">
    <property type="protein sequence ID" value="WKK86361.2"/>
    <property type="molecule type" value="Genomic_DNA"/>
</dbReference>
<reference evidence="1" key="1">
    <citation type="submission" date="2023-08" db="EMBL/GenBank/DDBJ databases">
        <title>Comparative genomics and taxonomic characterization of three novel marine species of genus Marivirga.</title>
        <authorList>
            <person name="Muhammad N."/>
            <person name="Kim S.-G."/>
        </authorList>
    </citation>
    <scope>NUCLEOTIDE SEQUENCE [LARGE SCALE GENOMIC DNA]</scope>
    <source>
        <strain evidence="1">ABR2-2</strain>
    </source>
</reference>
<gene>
    <name evidence="1" type="ORF">QYS48_05190</name>
</gene>